<evidence type="ECO:0000256" key="3">
    <source>
        <dbReference type="ARBA" id="ARBA00022692"/>
    </source>
</evidence>
<dbReference type="KEGG" id="mspg:F6B93_12300"/>
<dbReference type="PANTHER" id="PTHR14969">
    <property type="entry name" value="SPHINGOSINE-1-PHOSPHATE PHOSPHOHYDROLASE"/>
    <property type="match status" value="1"/>
</dbReference>
<dbReference type="GO" id="GO:0016787">
    <property type="term" value="F:hydrolase activity"/>
    <property type="evidence" value="ECO:0007669"/>
    <property type="project" value="UniProtKB-KW"/>
</dbReference>
<comment type="subcellular location">
    <subcellularLocation>
        <location evidence="1">Cell membrane</location>
        <topology evidence="1">Multi-pass membrane protein</topology>
    </subcellularLocation>
</comment>
<dbReference type="EMBL" id="CP046600">
    <property type="protein sequence ID" value="QUR67777.1"/>
    <property type="molecule type" value="Genomic_DNA"/>
</dbReference>
<gene>
    <name evidence="9" type="ORF">F6B93_12300</name>
</gene>
<name>A0A975JY13_9MYCO</name>
<accession>A0A975JY13</accession>
<evidence type="ECO:0000256" key="5">
    <source>
        <dbReference type="ARBA" id="ARBA00022989"/>
    </source>
</evidence>
<organism evidence="9 10">
    <name type="scientific">Mycobacterium spongiae</name>
    <dbReference type="NCBI Taxonomy" id="886343"/>
    <lineage>
        <taxon>Bacteria</taxon>
        <taxon>Bacillati</taxon>
        <taxon>Actinomycetota</taxon>
        <taxon>Actinomycetes</taxon>
        <taxon>Mycobacteriales</taxon>
        <taxon>Mycobacteriaceae</taxon>
        <taxon>Mycobacterium</taxon>
    </lineage>
</organism>
<dbReference type="InterPro" id="IPR000326">
    <property type="entry name" value="PAP2/HPO"/>
</dbReference>
<keyword evidence="2" id="KW-1003">Cell membrane</keyword>
<dbReference type="SUPFAM" id="SSF48317">
    <property type="entry name" value="Acid phosphatase/Vanadium-dependent haloperoxidase"/>
    <property type="match status" value="1"/>
</dbReference>
<dbReference type="Proteomes" id="UP000682202">
    <property type="component" value="Chromosome"/>
</dbReference>
<dbReference type="Pfam" id="PF01569">
    <property type="entry name" value="PAP2"/>
    <property type="match status" value="1"/>
</dbReference>
<keyword evidence="6" id="KW-0472">Membrane</keyword>
<dbReference type="InterPro" id="IPR036938">
    <property type="entry name" value="PAP2/HPO_sf"/>
</dbReference>
<evidence type="ECO:0000259" key="8">
    <source>
        <dbReference type="SMART" id="SM00014"/>
    </source>
</evidence>
<dbReference type="SMART" id="SM00014">
    <property type="entry name" value="acidPPc"/>
    <property type="match status" value="1"/>
</dbReference>
<feature type="domain" description="Phosphatidic acid phosphatase type 2/haloperoxidase" evidence="8">
    <location>
        <begin position="75"/>
        <end position="183"/>
    </location>
</feature>
<proteinExistence type="predicted"/>
<dbReference type="Gene3D" id="1.20.144.10">
    <property type="entry name" value="Phosphatidic acid phosphatase type 2/haloperoxidase"/>
    <property type="match status" value="1"/>
</dbReference>
<keyword evidence="3" id="KW-0812">Transmembrane</keyword>
<reference evidence="9" key="1">
    <citation type="submission" date="2019-12" db="EMBL/GenBank/DDBJ databases">
        <title>Mycobacterium spongiae sp. nov.</title>
        <authorList>
            <person name="Stinear T."/>
        </authorList>
    </citation>
    <scope>NUCLEOTIDE SEQUENCE</scope>
    <source>
        <strain evidence="9">FSD4b-SM</strain>
    </source>
</reference>
<evidence type="ECO:0000256" key="7">
    <source>
        <dbReference type="SAM" id="MobiDB-lite"/>
    </source>
</evidence>
<feature type="region of interest" description="Disordered" evidence="7">
    <location>
        <begin position="101"/>
        <end position="121"/>
    </location>
</feature>
<sequence length="209" mass="22341">MNRRRWRSAHDVNQIMVRLSAIDREVFEAIAATTTPLFDTVMPPLTRAADHSKLWFAIAAALLTSRNRNAQRGAIRGLVTLGAASLFTDQVAKRIRRRSRPPNHMVPMTRRVPHPTSNSLPSGHSANAAAFAAGVGLENPALGFLLGLLASLVGVSRVVTGVHYPSDVLAGFGTGAVIGLLCGRLAWPIVDGPSAESETSPNQDIRKAP</sequence>
<protein>
    <submittedName>
        <fullName evidence="9">Phosphatase PAP2 family protein</fullName>
    </submittedName>
</protein>
<evidence type="ECO:0000256" key="1">
    <source>
        <dbReference type="ARBA" id="ARBA00004651"/>
    </source>
</evidence>
<dbReference type="PANTHER" id="PTHR14969:SF62">
    <property type="entry name" value="DECAPRENYLPHOSPHORYL-5-PHOSPHORIBOSE PHOSPHATASE RV3807C-RELATED"/>
    <property type="match status" value="1"/>
</dbReference>
<keyword evidence="10" id="KW-1185">Reference proteome</keyword>
<evidence type="ECO:0000256" key="4">
    <source>
        <dbReference type="ARBA" id="ARBA00022801"/>
    </source>
</evidence>
<evidence type="ECO:0000256" key="2">
    <source>
        <dbReference type="ARBA" id="ARBA00022475"/>
    </source>
</evidence>
<evidence type="ECO:0000313" key="10">
    <source>
        <dbReference type="Proteomes" id="UP000682202"/>
    </source>
</evidence>
<dbReference type="AlphaFoldDB" id="A0A975JY13"/>
<evidence type="ECO:0000256" key="6">
    <source>
        <dbReference type="ARBA" id="ARBA00023136"/>
    </source>
</evidence>
<evidence type="ECO:0000313" key="9">
    <source>
        <dbReference type="EMBL" id="QUR67777.1"/>
    </source>
</evidence>
<keyword evidence="4" id="KW-0378">Hydrolase</keyword>
<keyword evidence="5" id="KW-1133">Transmembrane helix</keyword>
<dbReference type="GO" id="GO:0005886">
    <property type="term" value="C:plasma membrane"/>
    <property type="evidence" value="ECO:0007669"/>
    <property type="project" value="UniProtKB-SubCell"/>
</dbReference>